<dbReference type="AlphaFoldDB" id="A0A5E9G327"/>
<reference evidence="1 2" key="1">
    <citation type="submission" date="2016-10" db="EMBL/GenBank/DDBJ databases">
        <authorList>
            <person name="Varghese N."/>
            <person name="Submissions S."/>
        </authorList>
    </citation>
    <scope>NUCLEOTIDE SEQUENCE [LARGE SCALE GENOMIC DNA]</scope>
    <source>
        <strain evidence="1 2">CGMCC 1.11215</strain>
    </source>
</reference>
<dbReference type="InterPro" id="IPR010640">
    <property type="entry name" value="Low_temperature_requirement_A"/>
</dbReference>
<name>A0A5E9G327_9MICO</name>
<gene>
    <name evidence="1" type="ORF">SAMN05216368_11842</name>
</gene>
<sequence length="107" mass="11733">MTGALVLTVSYVTLQLERTGFVLLAVARHDRALHHTDLRIFVWIPVAGNLWSIGALRSLEWRLPLWGIALATEYLSASLSVRAPGLGKSTADDWDISGAHIAERSVL</sequence>
<organism evidence="1 2">
    <name type="scientific">Cryobacterium flavum</name>
    <dbReference type="NCBI Taxonomy" id="1424659"/>
    <lineage>
        <taxon>Bacteria</taxon>
        <taxon>Bacillati</taxon>
        <taxon>Actinomycetota</taxon>
        <taxon>Actinomycetes</taxon>
        <taxon>Micrococcales</taxon>
        <taxon>Microbacteriaceae</taxon>
        <taxon>Cryobacterium</taxon>
    </lineage>
</organism>
<dbReference type="RefSeq" id="WP_092342141.1">
    <property type="nucleotide sequence ID" value="NZ_FNIB01000018.1"/>
</dbReference>
<dbReference type="EMBL" id="FNIB01000018">
    <property type="protein sequence ID" value="SDO44096.1"/>
    <property type="molecule type" value="Genomic_DNA"/>
</dbReference>
<evidence type="ECO:0000313" key="2">
    <source>
        <dbReference type="Proteomes" id="UP000199639"/>
    </source>
</evidence>
<dbReference type="Proteomes" id="UP000199639">
    <property type="component" value="Unassembled WGS sequence"/>
</dbReference>
<proteinExistence type="predicted"/>
<evidence type="ECO:0000313" key="1">
    <source>
        <dbReference type="EMBL" id="SDO44096.1"/>
    </source>
</evidence>
<dbReference type="STRING" id="1424659.SAMN05216368_11842"/>
<accession>A0A5E9G327</accession>
<dbReference type="Pfam" id="PF06772">
    <property type="entry name" value="LtrA"/>
    <property type="match status" value="1"/>
</dbReference>
<protein>
    <submittedName>
        <fullName evidence="1">Low temperature requirement A protein (LtrA)</fullName>
    </submittedName>
</protein>